<organism evidence="4 5">
    <name type="scientific">Chlamydomonas schloesseri</name>
    <dbReference type="NCBI Taxonomy" id="2026947"/>
    <lineage>
        <taxon>Eukaryota</taxon>
        <taxon>Viridiplantae</taxon>
        <taxon>Chlorophyta</taxon>
        <taxon>core chlorophytes</taxon>
        <taxon>Chlorophyceae</taxon>
        <taxon>CS clade</taxon>
        <taxon>Chlamydomonadales</taxon>
        <taxon>Chlamydomonadaceae</taxon>
        <taxon>Chlamydomonas</taxon>
    </lineage>
</organism>
<dbReference type="Gene3D" id="3.10.350.10">
    <property type="entry name" value="LysM domain"/>
    <property type="match status" value="1"/>
</dbReference>
<dbReference type="CDD" id="cd00118">
    <property type="entry name" value="LysM"/>
    <property type="match status" value="1"/>
</dbReference>
<dbReference type="InterPro" id="IPR052210">
    <property type="entry name" value="LysM1-like"/>
</dbReference>
<keyword evidence="2" id="KW-0843">Virulence</keyword>
<name>A0A835T184_9CHLO</name>
<protein>
    <recommendedName>
        <fullName evidence="3">LysM domain-containing protein</fullName>
    </recommendedName>
</protein>
<proteinExistence type="predicted"/>
<dbReference type="EMBL" id="JAEHOD010000059">
    <property type="protein sequence ID" value="KAG2433968.1"/>
    <property type="molecule type" value="Genomic_DNA"/>
</dbReference>
<accession>A0A835T184</accession>
<evidence type="ECO:0000313" key="5">
    <source>
        <dbReference type="Proteomes" id="UP000613740"/>
    </source>
</evidence>
<dbReference type="InterPro" id="IPR036779">
    <property type="entry name" value="LysM_dom_sf"/>
</dbReference>
<reference evidence="4" key="1">
    <citation type="journal article" date="2020" name="bioRxiv">
        <title>Comparative genomics of Chlamydomonas.</title>
        <authorList>
            <person name="Craig R.J."/>
            <person name="Hasan A.R."/>
            <person name="Ness R.W."/>
            <person name="Keightley P.D."/>
        </authorList>
    </citation>
    <scope>NUCLEOTIDE SEQUENCE</scope>
    <source>
        <strain evidence="4">CCAP 11/173</strain>
    </source>
</reference>
<dbReference type="InterPro" id="IPR018392">
    <property type="entry name" value="LysM"/>
</dbReference>
<evidence type="ECO:0000259" key="3">
    <source>
        <dbReference type="PROSITE" id="PS51782"/>
    </source>
</evidence>
<evidence type="ECO:0000256" key="2">
    <source>
        <dbReference type="ARBA" id="ARBA00023026"/>
    </source>
</evidence>
<dbReference type="Proteomes" id="UP000613740">
    <property type="component" value="Unassembled WGS sequence"/>
</dbReference>
<gene>
    <name evidence="4" type="ORF">HYH02_012430</name>
</gene>
<keyword evidence="5" id="KW-1185">Reference proteome</keyword>
<dbReference type="PANTHER" id="PTHR34997">
    <property type="entry name" value="AM15"/>
    <property type="match status" value="1"/>
</dbReference>
<evidence type="ECO:0000256" key="1">
    <source>
        <dbReference type="ARBA" id="ARBA00022669"/>
    </source>
</evidence>
<comment type="caution">
    <text evidence="4">The sequence shown here is derived from an EMBL/GenBank/DDBJ whole genome shotgun (WGS) entry which is preliminary data.</text>
</comment>
<dbReference type="OrthoDB" id="407355at2759"/>
<dbReference type="PROSITE" id="PS51782">
    <property type="entry name" value="LYSM"/>
    <property type="match status" value="1"/>
</dbReference>
<sequence>MVVETYRVSSLLDSSPGTAGAVVVRAVHVYCRPKPPPSKDQSFYDIAIRYGITLRELLAANPAINGSLGLVTYNGSVLQVPQRCAATAVQPPVTTIAATCPRRWPGANVTVTGVETCGSIAVSNGLSLRYLNEINQGLCPAASTRIDRGMRLCIQPPAAVSSAPGGPTAGHRRRRLEVLAAQIPDTDWGAPAVRRTLIEESIPGRCLSWRWVAEGMTCDSIAAAHRLKVHQLLNLPGNQGLECGFLVVGMRICVKDSKGRGTPSPYEIAADGDMNVPTLSYAKPTLSNPDHAAVPSPIVTAPTGAKPPYPAIARTVLVASPAIAASAVAKPPYPAIARTVLVASPAIAASAVAKPPYPAIARTVLVASPNIAAAAVAKPPYPAIARTVLVASPIGIPSSFFFLSSSYTIAAAPTPIPSSITRTRDHIVPSPAIPAARTAITISINRHVAAPKLRYHPCPVSSTFHQRSAALSSSPCDDLPGSQ</sequence>
<dbReference type="PANTHER" id="PTHR34997:SF1">
    <property type="entry name" value="PEPTIDOGLYCAN-BINDING LYSIN DOMAIN"/>
    <property type="match status" value="1"/>
</dbReference>
<dbReference type="Pfam" id="PF01476">
    <property type="entry name" value="LysM"/>
    <property type="match status" value="2"/>
</dbReference>
<feature type="domain" description="LysM" evidence="3">
    <location>
        <begin position="208"/>
        <end position="254"/>
    </location>
</feature>
<evidence type="ECO:0000313" key="4">
    <source>
        <dbReference type="EMBL" id="KAG2433968.1"/>
    </source>
</evidence>
<dbReference type="GO" id="GO:0008061">
    <property type="term" value="F:chitin binding"/>
    <property type="evidence" value="ECO:0007669"/>
    <property type="project" value="UniProtKB-KW"/>
</dbReference>
<dbReference type="AlphaFoldDB" id="A0A835T184"/>
<keyword evidence="1" id="KW-0147">Chitin-binding</keyword>